<evidence type="ECO:0000256" key="3">
    <source>
        <dbReference type="ARBA" id="ARBA00022529"/>
    </source>
</evidence>
<comment type="subcellular location">
    <subcellularLocation>
        <location evidence="1">Secreted</location>
    </subcellularLocation>
</comment>
<sequence length="76" mass="8314">MKVAAVVLVVLLAAGAITASSVPEDKSQVAHVRVRRQGFGCPFRQRSCHRHCGSIRGYKGGYCRGRFRQTCACYGK</sequence>
<proteinExistence type="evidence at transcript level"/>
<keyword evidence="3" id="KW-0929">Antimicrobial</keyword>
<evidence type="ECO:0000256" key="1">
    <source>
        <dbReference type="ARBA" id="ARBA00004613"/>
    </source>
</evidence>
<dbReference type="GO" id="GO:0042742">
    <property type="term" value="P:defense response to bacterium"/>
    <property type="evidence" value="ECO:0007669"/>
    <property type="project" value="UniProtKB-KW"/>
</dbReference>
<feature type="domain" description="Invertebrate defensins family profile" evidence="7">
    <location>
        <begin position="38"/>
        <end position="75"/>
    </location>
</feature>
<dbReference type="SUPFAM" id="SSF57095">
    <property type="entry name" value="Scorpion toxin-like"/>
    <property type="match status" value="1"/>
</dbReference>
<dbReference type="EMBL" id="GANP01010607">
    <property type="protein sequence ID" value="JAB73861.1"/>
    <property type="molecule type" value="mRNA"/>
</dbReference>
<dbReference type="Gene3D" id="3.30.30.10">
    <property type="entry name" value="Knottin, scorpion toxin-like"/>
    <property type="match status" value="1"/>
</dbReference>
<protein>
    <submittedName>
        <fullName evidence="8">Putative defensin</fullName>
    </submittedName>
</protein>
<evidence type="ECO:0000256" key="2">
    <source>
        <dbReference type="ARBA" id="ARBA00022525"/>
    </source>
</evidence>
<reference evidence="8" key="1">
    <citation type="journal article" date="2015" name="Sci. Rep.">
        <title>Tissue- and time-dependent transcription in Ixodes ricinus salivary glands and midguts when blood feeding on the vertebrate host.</title>
        <authorList>
            <person name="Kotsyfakis M."/>
            <person name="Schwarz A."/>
            <person name="Erhart J."/>
            <person name="Ribeiro J.M."/>
        </authorList>
    </citation>
    <scope>NUCLEOTIDE SEQUENCE</scope>
    <source>
        <tissue evidence="8">Salivary gland and midgut</tissue>
    </source>
</reference>
<dbReference type="GO" id="GO:0005576">
    <property type="term" value="C:extracellular region"/>
    <property type="evidence" value="ECO:0007669"/>
    <property type="project" value="UniProtKB-SubCell"/>
</dbReference>
<organism evidence="8">
    <name type="scientific">Ixodes ricinus</name>
    <name type="common">Common tick</name>
    <name type="synonym">Acarus ricinus</name>
    <dbReference type="NCBI Taxonomy" id="34613"/>
    <lineage>
        <taxon>Eukaryota</taxon>
        <taxon>Metazoa</taxon>
        <taxon>Ecdysozoa</taxon>
        <taxon>Arthropoda</taxon>
        <taxon>Chelicerata</taxon>
        <taxon>Arachnida</taxon>
        <taxon>Acari</taxon>
        <taxon>Parasitiformes</taxon>
        <taxon>Ixodida</taxon>
        <taxon>Ixodoidea</taxon>
        <taxon>Ixodidae</taxon>
        <taxon>Ixodinae</taxon>
        <taxon>Ixodes</taxon>
    </lineage>
</organism>
<dbReference type="InterPro" id="IPR036574">
    <property type="entry name" value="Scorpion_toxin-like_sf"/>
</dbReference>
<dbReference type="InterPro" id="IPR001542">
    <property type="entry name" value="Defensin_invertebrate/fungal"/>
</dbReference>
<evidence type="ECO:0000313" key="8">
    <source>
        <dbReference type="EMBL" id="JAB73861.1"/>
    </source>
</evidence>
<evidence type="ECO:0000256" key="5">
    <source>
        <dbReference type="ARBA" id="ARBA00023157"/>
    </source>
</evidence>
<dbReference type="AlphaFoldDB" id="V5IE89"/>
<keyword evidence="2" id="KW-0964">Secreted</keyword>
<feature type="signal peptide" evidence="6">
    <location>
        <begin position="1"/>
        <end position="19"/>
    </location>
</feature>
<dbReference type="Pfam" id="PF01097">
    <property type="entry name" value="Defensin_2"/>
    <property type="match status" value="1"/>
</dbReference>
<accession>V5IE89</accession>
<evidence type="ECO:0000256" key="4">
    <source>
        <dbReference type="ARBA" id="ARBA00023022"/>
    </source>
</evidence>
<keyword evidence="4" id="KW-0044">Antibiotic</keyword>
<keyword evidence="6" id="KW-0732">Signal</keyword>
<feature type="chain" id="PRO_5004736754" evidence="6">
    <location>
        <begin position="20"/>
        <end position="76"/>
    </location>
</feature>
<keyword evidence="5" id="KW-1015">Disulfide bond</keyword>
<dbReference type="PROSITE" id="PS51378">
    <property type="entry name" value="INVERT_DEFENSINS"/>
    <property type="match status" value="1"/>
</dbReference>
<evidence type="ECO:0000259" key="7">
    <source>
        <dbReference type="PROSITE" id="PS51378"/>
    </source>
</evidence>
<evidence type="ECO:0000256" key="6">
    <source>
        <dbReference type="SAM" id="SignalP"/>
    </source>
</evidence>
<name>V5IE89_IXORI</name>